<dbReference type="Proteomes" id="UP000295455">
    <property type="component" value="Unassembled WGS sequence"/>
</dbReference>
<dbReference type="EC" id="3.4.13.22" evidence="9 10"/>
<dbReference type="InterPro" id="IPR000755">
    <property type="entry name" value="A_A_dipeptidase"/>
</dbReference>
<keyword evidence="5 9" id="KW-0862">Zinc</keyword>
<reference evidence="11 12" key="1">
    <citation type="submission" date="2019-03" db="EMBL/GenBank/DDBJ databases">
        <title>Genomic Encyclopedia of Type Strains, Phase IV (KMG-IV): sequencing the most valuable type-strain genomes for metagenomic binning, comparative biology and taxonomic classification.</title>
        <authorList>
            <person name="Goeker M."/>
        </authorList>
    </citation>
    <scope>NUCLEOTIDE SEQUENCE [LARGE SCALE GENOMIC DNA]</scope>
    <source>
        <strain evidence="11 12">DSM 18792</strain>
    </source>
</reference>
<dbReference type="GO" id="GO:0008237">
    <property type="term" value="F:metallopeptidase activity"/>
    <property type="evidence" value="ECO:0007669"/>
    <property type="project" value="UniProtKB-KW"/>
</dbReference>
<proteinExistence type="inferred from homology"/>
<dbReference type="CDD" id="cd14817">
    <property type="entry name" value="D-Ala-D-Ala_dipeptidase_VanX"/>
    <property type="match status" value="1"/>
</dbReference>
<gene>
    <name evidence="11" type="ORF">EV196_10812</name>
</gene>
<dbReference type="GO" id="GO:0008270">
    <property type="term" value="F:zinc ion binding"/>
    <property type="evidence" value="ECO:0007669"/>
    <property type="project" value="UniProtKB-UniRule"/>
</dbReference>
<comment type="caution">
    <text evidence="11">The sequence shown here is derived from an EMBL/GenBank/DDBJ whole genome shotgun (WGS) entry which is preliminary data.</text>
</comment>
<feature type="binding site" evidence="9">
    <location>
        <position position="135"/>
    </location>
    <ligand>
        <name>Zn(2+)</name>
        <dbReference type="ChEBI" id="CHEBI:29105"/>
        <note>catalytic</note>
    </ligand>
</feature>
<evidence type="ECO:0000256" key="2">
    <source>
        <dbReference type="ARBA" id="ARBA00022670"/>
    </source>
</evidence>
<dbReference type="Gene3D" id="3.30.1380.10">
    <property type="match status" value="1"/>
</dbReference>
<dbReference type="PIRSF" id="PIRSF026671">
    <property type="entry name" value="AA_dipeptidase"/>
    <property type="match status" value="1"/>
</dbReference>
<comment type="cofactor">
    <cofactor evidence="9">
        <name>Zn(2+)</name>
        <dbReference type="ChEBI" id="CHEBI:29105"/>
    </cofactor>
    <text evidence="9">Binds 1 zinc ion per subunit.</text>
</comment>
<protein>
    <recommendedName>
        <fullName evidence="9 10">D-alanyl-D-alanine dipeptidase</fullName>
        <shortName evidence="9 10">D-Ala-D-Ala dipeptidase</shortName>
        <ecNumber evidence="9 10">3.4.13.22</ecNumber>
    </recommendedName>
</protein>
<feature type="site" description="Transition state stabilizer" evidence="9">
    <location>
        <position position="90"/>
    </location>
</feature>
<keyword evidence="4 9" id="KW-0378">Hydrolase</keyword>
<feature type="active site" description="Proton donor/acceptor" evidence="9">
    <location>
        <position position="200"/>
    </location>
</feature>
<dbReference type="Pfam" id="PF01427">
    <property type="entry name" value="Peptidase_M15"/>
    <property type="match status" value="1"/>
</dbReference>
<dbReference type="PANTHER" id="PTHR43126">
    <property type="entry name" value="D-ALANYL-D-ALANINE DIPEPTIDASE"/>
    <property type="match status" value="1"/>
</dbReference>
<dbReference type="EMBL" id="SLUP01000008">
    <property type="protein sequence ID" value="TCL63818.1"/>
    <property type="molecule type" value="Genomic_DNA"/>
</dbReference>
<dbReference type="RefSeq" id="WP_132218660.1">
    <property type="nucleotide sequence ID" value="NZ_OX156936.1"/>
</dbReference>
<keyword evidence="7 9" id="KW-0482">Metalloprotease</keyword>
<dbReference type="SUPFAM" id="SSF55166">
    <property type="entry name" value="Hedgehog/DD-peptidase"/>
    <property type="match status" value="1"/>
</dbReference>
<dbReference type="GO" id="GO:0006508">
    <property type="term" value="P:proteolysis"/>
    <property type="evidence" value="ECO:0007669"/>
    <property type="project" value="UniProtKB-KW"/>
</dbReference>
<comment type="similarity">
    <text evidence="9 10">Belongs to the peptidase M15D family.</text>
</comment>
<feature type="binding site" evidence="9">
    <location>
        <position position="142"/>
    </location>
    <ligand>
        <name>Zn(2+)</name>
        <dbReference type="ChEBI" id="CHEBI:29105"/>
        <note>catalytic</note>
    </ligand>
</feature>
<evidence type="ECO:0000313" key="12">
    <source>
        <dbReference type="Proteomes" id="UP000295455"/>
    </source>
</evidence>
<keyword evidence="3 9" id="KW-0479">Metal-binding</keyword>
<evidence type="ECO:0000256" key="5">
    <source>
        <dbReference type="ARBA" id="ARBA00022833"/>
    </source>
</evidence>
<keyword evidence="12" id="KW-1185">Reference proteome</keyword>
<keyword evidence="8 10" id="KW-0961">Cell wall biogenesis/degradation</keyword>
<evidence type="ECO:0000256" key="3">
    <source>
        <dbReference type="ARBA" id="ARBA00022723"/>
    </source>
</evidence>
<name>A0A4R1RD99_9FLAO</name>
<evidence type="ECO:0000256" key="8">
    <source>
        <dbReference type="ARBA" id="ARBA00023316"/>
    </source>
</evidence>
<evidence type="ECO:0000313" key="11">
    <source>
        <dbReference type="EMBL" id="TCL63818.1"/>
    </source>
</evidence>
<dbReference type="GO" id="GO:0071555">
    <property type="term" value="P:cell wall organization"/>
    <property type="evidence" value="ECO:0007669"/>
    <property type="project" value="UniProtKB-KW"/>
</dbReference>
<evidence type="ECO:0000256" key="4">
    <source>
        <dbReference type="ARBA" id="ARBA00022801"/>
    </source>
</evidence>
<comment type="catalytic activity">
    <reaction evidence="1 9 10">
        <text>D-alanyl-D-alanine + H2O = 2 D-alanine</text>
        <dbReference type="Rhea" id="RHEA:20661"/>
        <dbReference type="ChEBI" id="CHEBI:15377"/>
        <dbReference type="ChEBI" id="CHEBI:57416"/>
        <dbReference type="ChEBI" id="CHEBI:57822"/>
        <dbReference type="EC" id="3.4.13.22"/>
    </reaction>
</comment>
<dbReference type="GO" id="GO:0160237">
    <property type="term" value="F:D-Ala-D-Ala dipeptidase activity"/>
    <property type="evidence" value="ECO:0007669"/>
    <property type="project" value="UniProtKB-EC"/>
</dbReference>
<dbReference type="HAMAP" id="MF_01924">
    <property type="entry name" value="A_A_dipeptidase"/>
    <property type="match status" value="1"/>
</dbReference>
<dbReference type="PANTHER" id="PTHR43126:SF1">
    <property type="entry name" value="D-ALANYL-D-ALANINE DIPEPTIDASE"/>
    <property type="match status" value="1"/>
</dbReference>
<keyword evidence="2 9" id="KW-0645">Protease</keyword>
<evidence type="ECO:0000256" key="1">
    <source>
        <dbReference type="ARBA" id="ARBA00001362"/>
    </source>
</evidence>
<evidence type="ECO:0000256" key="6">
    <source>
        <dbReference type="ARBA" id="ARBA00022997"/>
    </source>
</evidence>
<dbReference type="AlphaFoldDB" id="A0A4R1RD99"/>
<accession>A0A4R1RD99</accession>
<dbReference type="OrthoDB" id="9801430at2"/>
<evidence type="ECO:0000256" key="7">
    <source>
        <dbReference type="ARBA" id="ARBA00023049"/>
    </source>
</evidence>
<organism evidence="11 12">
    <name type="scientific">Mariniflexile fucanivorans</name>
    <dbReference type="NCBI Taxonomy" id="264023"/>
    <lineage>
        <taxon>Bacteria</taxon>
        <taxon>Pseudomonadati</taxon>
        <taxon>Bacteroidota</taxon>
        <taxon>Flavobacteriia</taxon>
        <taxon>Flavobacteriales</taxon>
        <taxon>Flavobacteriaceae</taxon>
        <taxon>Mariniflexile</taxon>
    </lineage>
</organism>
<evidence type="ECO:0000256" key="9">
    <source>
        <dbReference type="HAMAP-Rule" id="MF_01924"/>
    </source>
</evidence>
<sequence>MKSYVTILFVFICFGAFAQLPEGFVYVKYVIPDLDVELRYNSKNNFVGKRIDGYQSNKLILTKEAALALKNVQEELLKQNLCLRVYDGYRPQRAVNHFMRWAKELNDTVNKKTFYPNVDKSNLFVEDYIATRSGHSKGSTLDVTIIDGNTHEPLDMGSNYDFFGEASWVNYKHISESQKVNRQLLQEVMLKFGFKNYSKEWWHFTLKNEPFPITYFDFPIK</sequence>
<keyword evidence="6 9" id="KW-0224">Dipeptidase</keyword>
<feature type="binding site" evidence="9">
    <location>
        <position position="203"/>
    </location>
    <ligand>
        <name>Zn(2+)</name>
        <dbReference type="ChEBI" id="CHEBI:29105"/>
        <note>catalytic</note>
    </ligand>
</feature>
<comment type="function">
    <text evidence="9 10">Catalyzes hydrolysis of the D-alanyl-D-alanine dipeptide.</text>
</comment>
<dbReference type="InterPro" id="IPR009045">
    <property type="entry name" value="Zn_M74/Hedgehog-like"/>
</dbReference>
<evidence type="ECO:0000256" key="10">
    <source>
        <dbReference type="PIRNR" id="PIRNR026671"/>
    </source>
</evidence>